<feature type="signal peptide" evidence="1">
    <location>
        <begin position="1"/>
        <end position="24"/>
    </location>
</feature>
<gene>
    <name evidence="2" type="ORF">DI598_03675</name>
</gene>
<feature type="chain" id="PRO_5016119181" description="Tetratricopeptide repeat protein" evidence="1">
    <location>
        <begin position="25"/>
        <end position="658"/>
    </location>
</feature>
<evidence type="ECO:0000313" key="2">
    <source>
        <dbReference type="EMBL" id="PZP51244.1"/>
    </source>
</evidence>
<comment type="caution">
    <text evidence="2">The sequence shown here is derived from an EMBL/GenBank/DDBJ whole genome shotgun (WGS) entry which is preliminary data.</text>
</comment>
<dbReference type="EMBL" id="QFOI01000037">
    <property type="protein sequence ID" value="PZP51244.1"/>
    <property type="molecule type" value="Genomic_DNA"/>
</dbReference>
<sequence>MVRAKRYVGFLSLLILCLVNTVRAQNFDTRRTIDQQRTTIDISKDEALAQAREFIRMDSTYYVGYMIEGQYLYNHASDYQGFLYAIEPLMKAKNRLLRENHEALSNQFLSMAQFTDNLQHFQDYMLLANNLTECYNNTDQPDKNIQMIDQLDSFNFRKDYFGVASHKAWIYHRYRTFTSRDYSFLKNSIAENERAALDWCNIGLQRIDENKDQNDAWFGPNQAAMDQLTIFHYLALLTTYNKQYDSSNFYYQALEKSGIISWNNYGGLQLEVGNFATAIQYYSPEMNPQFEHMLQEPYYYSPELLVYKGATKEAIQMTKGIIQQNGSMPGFGWYNIALARSYLYDGQLDSCALALNKAENFREVSIGTTLTEKQYKFTIQVLRVAQLNRAIVWEKFTHKNWWYSPKHLFTVLKLKIQRFFAKYVLSNTVKHDPDRERMVYDLFCSETTITFDEVWDLLQGFNDNYFIKKYDGYIANDKRTNITKYFKLLKAKFQLENGDRKDAEATIDDLVHNSQFDPDNEKLFIGRLYEVAAQLYDEKGDSKTVAFYQNELLKVYPQLLPFSGVDCTFKLQFNGDENAANVITSALNKSQVNWKDRESIPIVNINIESSDDKKAEVLIETSDIENKPIGDVTKISIDLNDKDMITQSILQKAFAIGD</sequence>
<keyword evidence="1" id="KW-0732">Signal</keyword>
<reference evidence="2 3" key="1">
    <citation type="submission" date="2017-11" db="EMBL/GenBank/DDBJ databases">
        <title>Infants hospitalized years apart are colonized by the same room-sourced microbial strains.</title>
        <authorList>
            <person name="Brooks B."/>
            <person name="Olm M.R."/>
            <person name="Firek B.A."/>
            <person name="Baker R."/>
            <person name="Thomas B.C."/>
            <person name="Morowitz M.J."/>
            <person name="Banfield J.F."/>
        </authorList>
    </citation>
    <scope>NUCLEOTIDE SEQUENCE [LARGE SCALE GENOMIC DNA]</scope>
    <source>
        <strain evidence="2">S2_009_000_R2_76</strain>
    </source>
</reference>
<evidence type="ECO:0000256" key="1">
    <source>
        <dbReference type="SAM" id="SignalP"/>
    </source>
</evidence>
<dbReference type="AlphaFoldDB" id="A0A2W5FAG2"/>
<proteinExistence type="predicted"/>
<name>A0A2W5FAG2_9SPHI</name>
<evidence type="ECO:0008006" key="4">
    <source>
        <dbReference type="Google" id="ProtNLM"/>
    </source>
</evidence>
<protein>
    <recommendedName>
        <fullName evidence="4">Tetratricopeptide repeat protein</fullName>
    </recommendedName>
</protein>
<evidence type="ECO:0000313" key="3">
    <source>
        <dbReference type="Proteomes" id="UP000249645"/>
    </source>
</evidence>
<dbReference type="Proteomes" id="UP000249645">
    <property type="component" value="Unassembled WGS sequence"/>
</dbReference>
<organism evidence="2 3">
    <name type="scientific">Pseudopedobacter saltans</name>
    <dbReference type="NCBI Taxonomy" id="151895"/>
    <lineage>
        <taxon>Bacteria</taxon>
        <taxon>Pseudomonadati</taxon>
        <taxon>Bacteroidota</taxon>
        <taxon>Sphingobacteriia</taxon>
        <taxon>Sphingobacteriales</taxon>
        <taxon>Sphingobacteriaceae</taxon>
        <taxon>Pseudopedobacter</taxon>
    </lineage>
</organism>
<accession>A0A2W5FAG2</accession>